<proteinExistence type="predicted"/>
<name>A0A0A9C3C3_ARUDO</name>
<dbReference type="EMBL" id="GBRH01227106">
    <property type="protein sequence ID" value="JAD70789.1"/>
    <property type="molecule type" value="Transcribed_RNA"/>
</dbReference>
<reference evidence="1" key="2">
    <citation type="journal article" date="2015" name="Data Brief">
        <title>Shoot transcriptome of the giant reed, Arundo donax.</title>
        <authorList>
            <person name="Barrero R.A."/>
            <person name="Guerrero F.D."/>
            <person name="Moolhuijzen P."/>
            <person name="Goolsby J.A."/>
            <person name="Tidwell J."/>
            <person name="Bellgard S.E."/>
            <person name="Bellgard M.I."/>
        </authorList>
    </citation>
    <scope>NUCLEOTIDE SEQUENCE</scope>
    <source>
        <tissue evidence="1">Shoot tissue taken approximately 20 cm above the soil surface</tissue>
    </source>
</reference>
<accession>A0A0A9C3C3</accession>
<reference evidence="1" key="1">
    <citation type="submission" date="2014-09" db="EMBL/GenBank/DDBJ databases">
        <authorList>
            <person name="Magalhaes I.L.F."/>
            <person name="Oliveira U."/>
            <person name="Santos F.R."/>
            <person name="Vidigal T.H.D.A."/>
            <person name="Brescovit A.D."/>
            <person name="Santos A.J."/>
        </authorList>
    </citation>
    <scope>NUCLEOTIDE SEQUENCE</scope>
    <source>
        <tissue evidence="1">Shoot tissue taken approximately 20 cm above the soil surface</tissue>
    </source>
</reference>
<evidence type="ECO:0000313" key="1">
    <source>
        <dbReference type="EMBL" id="JAD70789.1"/>
    </source>
</evidence>
<organism evidence="1">
    <name type="scientific">Arundo donax</name>
    <name type="common">Giant reed</name>
    <name type="synonym">Donax arundinaceus</name>
    <dbReference type="NCBI Taxonomy" id="35708"/>
    <lineage>
        <taxon>Eukaryota</taxon>
        <taxon>Viridiplantae</taxon>
        <taxon>Streptophyta</taxon>
        <taxon>Embryophyta</taxon>
        <taxon>Tracheophyta</taxon>
        <taxon>Spermatophyta</taxon>
        <taxon>Magnoliopsida</taxon>
        <taxon>Liliopsida</taxon>
        <taxon>Poales</taxon>
        <taxon>Poaceae</taxon>
        <taxon>PACMAD clade</taxon>
        <taxon>Arundinoideae</taxon>
        <taxon>Arundineae</taxon>
        <taxon>Arundo</taxon>
    </lineage>
</organism>
<dbReference type="AlphaFoldDB" id="A0A0A9C3C3"/>
<protein>
    <submittedName>
        <fullName evidence="1">Uncharacterized protein</fullName>
    </submittedName>
</protein>
<sequence length="33" mass="3805">MTRRSCTEMDDEASDHLDTDFCTIGRKMGLCYC</sequence>